<dbReference type="OrthoDB" id="144109at2"/>
<name>A0A1H1NN76_9CORY</name>
<sequence length="411" mass="44876">MDQESVIAAAEDILTRRYGGTQKLHDVTRLTGSGFAGVYRARVATNPLVQHRSVVVKHSPETGDVLDDAAFLREVVSYQFTTSLSEEVRPGPILLAHDTAQRIIIISDSGDGDTLATILASADDETRLKVLRGLGTALGRMHAGTAGKEGAYNVLFARMVRGRKGQRQVQDLRERILMHRIRLGAAMLEESGIATPTEVSETAERIHARLLRGGNRAFTPFDLAPDNIIFAERTQFLDYEWAGFRDVTFDVAFVVGGFPNYVAARPVNDEEAQVFVDAWVSEVETMWPNVLHPATLHAAITAALIGWALSSVSILNANALETLAQTDDQLAEEFRSAGADLEAAVSVAEDFEVSGDLLRPRSDGPFTADEQLVRRDLFETFDAVARYAGLGAGAYNHAVSEWARGVAERLR</sequence>
<dbReference type="AlphaFoldDB" id="A0A1H1NN76"/>
<dbReference type="Proteomes" id="UP000182237">
    <property type="component" value="Chromosome I"/>
</dbReference>
<gene>
    <name evidence="1" type="ORF">SAMN04488539_0818</name>
</gene>
<evidence type="ECO:0008006" key="3">
    <source>
        <dbReference type="Google" id="ProtNLM"/>
    </source>
</evidence>
<protein>
    <recommendedName>
        <fullName evidence="3">Phosphotransferase enzyme family protein</fullName>
    </recommendedName>
</protein>
<dbReference type="SUPFAM" id="SSF56112">
    <property type="entry name" value="Protein kinase-like (PK-like)"/>
    <property type="match status" value="1"/>
</dbReference>
<dbReference type="Gene3D" id="3.90.1200.10">
    <property type="match status" value="1"/>
</dbReference>
<dbReference type="eggNOG" id="COG2334">
    <property type="taxonomic scope" value="Bacteria"/>
</dbReference>
<dbReference type="InterPro" id="IPR011009">
    <property type="entry name" value="Kinase-like_dom_sf"/>
</dbReference>
<dbReference type="STRING" id="1203190.GCA_000312345_01732"/>
<reference evidence="1 2" key="1">
    <citation type="submission" date="2016-10" db="EMBL/GenBank/DDBJ databases">
        <authorList>
            <person name="de Groot N.N."/>
        </authorList>
    </citation>
    <scope>NUCLEOTIDE SEQUENCE [LARGE SCALE GENOMIC DNA]</scope>
    <source>
        <strain evidence="1 2">DSM 45434</strain>
    </source>
</reference>
<dbReference type="RefSeq" id="WP_019194533.1">
    <property type="nucleotide sequence ID" value="NZ_LT629765.1"/>
</dbReference>
<dbReference type="EMBL" id="LT629765">
    <property type="protein sequence ID" value="SDS00343.1"/>
    <property type="molecule type" value="Genomic_DNA"/>
</dbReference>
<accession>A0A1H1NN76</accession>
<evidence type="ECO:0000313" key="2">
    <source>
        <dbReference type="Proteomes" id="UP000182237"/>
    </source>
</evidence>
<proteinExistence type="predicted"/>
<organism evidence="1 2">
    <name type="scientific">Corynebacterium timonense</name>
    <dbReference type="NCBI Taxonomy" id="441500"/>
    <lineage>
        <taxon>Bacteria</taxon>
        <taxon>Bacillati</taxon>
        <taxon>Actinomycetota</taxon>
        <taxon>Actinomycetes</taxon>
        <taxon>Mycobacteriales</taxon>
        <taxon>Corynebacteriaceae</taxon>
        <taxon>Corynebacterium</taxon>
    </lineage>
</organism>
<keyword evidence="2" id="KW-1185">Reference proteome</keyword>
<evidence type="ECO:0000313" key="1">
    <source>
        <dbReference type="EMBL" id="SDS00343.1"/>
    </source>
</evidence>